<sequence>MAGWLPELAPGDGPKYAAIARSLTADIEAGRLRPGQRLPAQRALAQALGIDLTTVTRAFNEVRRAGLIKAGPGRGSFVRAPSRSHLVGAREAPLIDMSMNVPPCPPEARLPERLSEGVARLMRSREARLHLTYQDSAGTAAVRNAGAHWTSERFGIPTDPMRVVVAPGAQAALAAILKVAVPPGRTLCVPAATYPGLLAAAAQQACALAPIEMDRDGLVPDAFEAACRRVAPAALYCVPTLDNPTTATLPLARREAIVRIARAHGVAIIEDDAYGALAVEPPPAFAALAPDLTWHVATVSKCLTPSLRVAWVAAPSLTGALDVSGTLRAATMMASPVLAQIAADWLLDGTLGQILQAIRHETILRQALAGDILAGYDVASHPEAYHLWLRLPPGWSGGDLAARAGLAGLAIVPDAAFSTMPGRGAVRVSLGAAPDRGKLADGLRLIAALLARPPSAMSAIV</sequence>
<dbReference type="EMBL" id="SNZR01000013">
    <property type="protein sequence ID" value="TDR90390.1"/>
    <property type="molecule type" value="Genomic_DNA"/>
</dbReference>
<dbReference type="SMART" id="SM00345">
    <property type="entry name" value="HTH_GNTR"/>
    <property type="match status" value="1"/>
</dbReference>
<dbReference type="Pfam" id="PF00392">
    <property type="entry name" value="GntR"/>
    <property type="match status" value="1"/>
</dbReference>
<evidence type="ECO:0000256" key="6">
    <source>
        <dbReference type="ARBA" id="ARBA00023163"/>
    </source>
</evidence>
<evidence type="ECO:0000256" key="1">
    <source>
        <dbReference type="ARBA" id="ARBA00005384"/>
    </source>
</evidence>
<evidence type="ECO:0000259" key="8">
    <source>
        <dbReference type="PROSITE" id="PS50949"/>
    </source>
</evidence>
<gene>
    <name evidence="9" type="ORF">EV668_3241</name>
</gene>
<dbReference type="OrthoDB" id="9804020at2"/>
<evidence type="ECO:0000313" key="10">
    <source>
        <dbReference type="Proteomes" id="UP000295122"/>
    </source>
</evidence>
<dbReference type="CDD" id="cd07377">
    <property type="entry name" value="WHTH_GntR"/>
    <property type="match status" value="1"/>
</dbReference>
<dbReference type="RefSeq" id="WP_133771749.1">
    <property type="nucleotide sequence ID" value="NZ_SNZR01000013.1"/>
</dbReference>
<dbReference type="InterPro" id="IPR015421">
    <property type="entry name" value="PyrdxlP-dep_Trfase_major"/>
</dbReference>
<dbReference type="Pfam" id="PF00155">
    <property type="entry name" value="Aminotran_1_2"/>
    <property type="match status" value="1"/>
</dbReference>
<dbReference type="PANTHER" id="PTHR46577:SF1">
    <property type="entry name" value="HTH-TYPE TRANSCRIPTIONAL REGULATORY PROTEIN GABR"/>
    <property type="match status" value="1"/>
</dbReference>
<keyword evidence="3" id="KW-0663">Pyridoxal phosphate</keyword>
<evidence type="ECO:0000256" key="3">
    <source>
        <dbReference type="ARBA" id="ARBA00022898"/>
    </source>
</evidence>
<comment type="caution">
    <text evidence="9">The sequence shown here is derived from an EMBL/GenBank/DDBJ whole genome shotgun (WGS) entry which is preliminary data.</text>
</comment>
<dbReference type="GO" id="GO:0003700">
    <property type="term" value="F:DNA-binding transcription factor activity"/>
    <property type="evidence" value="ECO:0007669"/>
    <property type="project" value="InterPro"/>
</dbReference>
<organism evidence="9 10">
    <name type="scientific">Enterovirga rhinocerotis</name>
    <dbReference type="NCBI Taxonomy" id="1339210"/>
    <lineage>
        <taxon>Bacteria</taxon>
        <taxon>Pseudomonadati</taxon>
        <taxon>Pseudomonadota</taxon>
        <taxon>Alphaproteobacteria</taxon>
        <taxon>Hyphomicrobiales</taxon>
        <taxon>Methylobacteriaceae</taxon>
        <taxon>Enterovirga</taxon>
    </lineage>
</organism>
<dbReference type="SUPFAM" id="SSF53383">
    <property type="entry name" value="PLP-dependent transferases"/>
    <property type="match status" value="1"/>
</dbReference>
<dbReference type="InterPro" id="IPR000524">
    <property type="entry name" value="Tscrpt_reg_HTH_GntR"/>
</dbReference>
<dbReference type="PANTHER" id="PTHR46577">
    <property type="entry name" value="HTH-TYPE TRANSCRIPTIONAL REGULATORY PROTEIN GABR"/>
    <property type="match status" value="1"/>
</dbReference>
<name>A0A4R7BWV3_9HYPH</name>
<dbReference type="PROSITE" id="PS50949">
    <property type="entry name" value="HTH_GNTR"/>
    <property type="match status" value="1"/>
</dbReference>
<keyword evidence="10" id="KW-1185">Reference proteome</keyword>
<keyword evidence="4" id="KW-0805">Transcription regulation</keyword>
<dbReference type="Proteomes" id="UP000295122">
    <property type="component" value="Unassembled WGS sequence"/>
</dbReference>
<keyword evidence="5" id="KW-0238">DNA-binding</keyword>
<dbReference type="InterPro" id="IPR015424">
    <property type="entry name" value="PyrdxlP-dep_Trfase"/>
</dbReference>
<evidence type="ECO:0000256" key="2">
    <source>
        <dbReference type="ARBA" id="ARBA00016004"/>
    </source>
</evidence>
<dbReference type="InterPro" id="IPR036390">
    <property type="entry name" value="WH_DNA-bd_sf"/>
</dbReference>
<comment type="similarity">
    <text evidence="1">In the C-terminal section; belongs to the class-I pyridoxal-phosphate-dependent aminotransferase family.</text>
</comment>
<feature type="domain" description="HTH gntR-type" evidence="8">
    <location>
        <begin position="13"/>
        <end position="81"/>
    </location>
</feature>
<reference evidence="9 10" key="1">
    <citation type="submission" date="2019-03" db="EMBL/GenBank/DDBJ databases">
        <title>Genomic Encyclopedia of Type Strains, Phase IV (KMG-IV): sequencing the most valuable type-strain genomes for metagenomic binning, comparative biology and taxonomic classification.</title>
        <authorList>
            <person name="Goeker M."/>
        </authorList>
    </citation>
    <scope>NUCLEOTIDE SEQUENCE [LARGE SCALE GENOMIC DNA]</scope>
    <source>
        <strain evidence="9 10">DSM 25903</strain>
    </source>
</reference>
<evidence type="ECO:0000313" key="9">
    <source>
        <dbReference type="EMBL" id="TDR90390.1"/>
    </source>
</evidence>
<accession>A0A4R7BWV3</accession>
<dbReference type="AlphaFoldDB" id="A0A4R7BWV3"/>
<dbReference type="SUPFAM" id="SSF46785">
    <property type="entry name" value="Winged helix' DNA-binding domain"/>
    <property type="match status" value="1"/>
</dbReference>
<dbReference type="Gene3D" id="3.40.640.10">
    <property type="entry name" value="Type I PLP-dependent aspartate aminotransferase-like (Major domain)"/>
    <property type="match status" value="1"/>
</dbReference>
<keyword evidence="6" id="KW-0804">Transcription</keyword>
<dbReference type="InterPro" id="IPR051446">
    <property type="entry name" value="HTH_trans_reg/aminotransferase"/>
</dbReference>
<dbReference type="Gene3D" id="1.10.10.10">
    <property type="entry name" value="Winged helix-like DNA-binding domain superfamily/Winged helix DNA-binding domain"/>
    <property type="match status" value="1"/>
</dbReference>
<dbReference type="Gene3D" id="3.90.1150.10">
    <property type="entry name" value="Aspartate Aminotransferase, domain 1"/>
    <property type="match status" value="1"/>
</dbReference>
<evidence type="ECO:0000256" key="5">
    <source>
        <dbReference type="ARBA" id="ARBA00023125"/>
    </source>
</evidence>
<evidence type="ECO:0000256" key="7">
    <source>
        <dbReference type="ARBA" id="ARBA00031658"/>
    </source>
</evidence>
<dbReference type="GO" id="GO:0030170">
    <property type="term" value="F:pyridoxal phosphate binding"/>
    <property type="evidence" value="ECO:0007669"/>
    <property type="project" value="InterPro"/>
</dbReference>
<dbReference type="InterPro" id="IPR004839">
    <property type="entry name" value="Aminotransferase_I/II_large"/>
</dbReference>
<dbReference type="InterPro" id="IPR036388">
    <property type="entry name" value="WH-like_DNA-bd_sf"/>
</dbReference>
<dbReference type="GO" id="GO:0003677">
    <property type="term" value="F:DNA binding"/>
    <property type="evidence" value="ECO:0007669"/>
    <property type="project" value="UniProtKB-KW"/>
</dbReference>
<dbReference type="InterPro" id="IPR015422">
    <property type="entry name" value="PyrdxlP-dep_Trfase_small"/>
</dbReference>
<evidence type="ECO:0000256" key="4">
    <source>
        <dbReference type="ARBA" id="ARBA00023015"/>
    </source>
</evidence>
<dbReference type="CDD" id="cd00609">
    <property type="entry name" value="AAT_like"/>
    <property type="match status" value="1"/>
</dbReference>
<proteinExistence type="inferred from homology"/>
<protein>
    <recommendedName>
        <fullName evidence="2">8-amino-7-oxononanoate synthase</fullName>
    </recommendedName>
    <alternativeName>
        <fullName evidence="7">Alpha-oxoamine synthase</fullName>
    </alternativeName>
</protein>